<dbReference type="OrthoDB" id="1113909at2759"/>
<evidence type="ECO:0000313" key="5">
    <source>
        <dbReference type="EMBL" id="KAF7822906.1"/>
    </source>
</evidence>
<gene>
    <name evidence="5" type="ORF">G2W53_021050</name>
</gene>
<keyword evidence="5" id="KW-0695">RNA-directed DNA polymerase</keyword>
<dbReference type="EMBL" id="JAAIUW010000007">
    <property type="protein sequence ID" value="KAF7822906.1"/>
    <property type="molecule type" value="Genomic_DNA"/>
</dbReference>
<dbReference type="Proteomes" id="UP000634136">
    <property type="component" value="Unassembled WGS sequence"/>
</dbReference>
<evidence type="ECO:0000259" key="2">
    <source>
        <dbReference type="Pfam" id="PF03372"/>
    </source>
</evidence>
<dbReference type="SUPFAM" id="SSF56219">
    <property type="entry name" value="DNase I-like"/>
    <property type="match status" value="1"/>
</dbReference>
<proteinExistence type="predicted"/>
<dbReference type="InterPro" id="IPR012337">
    <property type="entry name" value="RNaseH-like_sf"/>
</dbReference>
<feature type="transmembrane region" description="Helical" evidence="1">
    <location>
        <begin position="781"/>
        <end position="803"/>
    </location>
</feature>
<dbReference type="PANTHER" id="PTHR35218">
    <property type="entry name" value="RNASE H DOMAIN-CONTAINING PROTEIN"/>
    <property type="match status" value="1"/>
</dbReference>
<dbReference type="Gene3D" id="3.60.10.10">
    <property type="entry name" value="Endonuclease/exonuclease/phosphatase"/>
    <property type="match status" value="1"/>
</dbReference>
<dbReference type="InterPro" id="IPR005135">
    <property type="entry name" value="Endo/exonuclease/phosphatase"/>
</dbReference>
<evidence type="ECO:0000256" key="1">
    <source>
        <dbReference type="SAM" id="Phobius"/>
    </source>
</evidence>
<dbReference type="InterPro" id="IPR026960">
    <property type="entry name" value="RVT-Znf"/>
</dbReference>
<evidence type="ECO:0000259" key="4">
    <source>
        <dbReference type="Pfam" id="PF13966"/>
    </source>
</evidence>
<feature type="domain" description="Endonuclease/exonuclease/phosphatase" evidence="2">
    <location>
        <begin position="7"/>
        <end position="228"/>
    </location>
</feature>
<dbReference type="GO" id="GO:0003676">
    <property type="term" value="F:nucleic acid binding"/>
    <property type="evidence" value="ECO:0007669"/>
    <property type="project" value="InterPro"/>
</dbReference>
<reference evidence="5" key="1">
    <citation type="submission" date="2020-09" db="EMBL/GenBank/DDBJ databases">
        <title>Genome-Enabled Discovery of Anthraquinone Biosynthesis in Senna tora.</title>
        <authorList>
            <person name="Kang S.-H."/>
            <person name="Pandey R.P."/>
            <person name="Lee C.-M."/>
            <person name="Sim J.-S."/>
            <person name="Jeong J.-T."/>
            <person name="Choi B.-S."/>
            <person name="Jung M."/>
            <person name="Ginzburg D."/>
            <person name="Zhao K."/>
            <person name="Won S.Y."/>
            <person name="Oh T.-J."/>
            <person name="Yu Y."/>
            <person name="Kim N.-H."/>
            <person name="Lee O.R."/>
            <person name="Lee T.-H."/>
            <person name="Bashyal P."/>
            <person name="Kim T.-S."/>
            <person name="Lee W.-H."/>
            <person name="Kawkins C."/>
            <person name="Kim C.-K."/>
            <person name="Kim J.S."/>
            <person name="Ahn B.O."/>
            <person name="Rhee S.Y."/>
            <person name="Sohng J.K."/>
        </authorList>
    </citation>
    <scope>NUCLEOTIDE SEQUENCE</scope>
    <source>
        <tissue evidence="5">Leaf</tissue>
    </source>
</reference>
<dbReference type="AlphaFoldDB" id="A0A834WKQ5"/>
<dbReference type="InterPro" id="IPR002156">
    <property type="entry name" value="RNaseH_domain"/>
</dbReference>
<feature type="domain" description="RNase H type-1" evidence="3">
    <location>
        <begin position="758"/>
        <end position="820"/>
    </location>
</feature>
<keyword evidence="1" id="KW-0812">Transmembrane</keyword>
<sequence length="824" mass="93353">MDPFRVLSWNVRGACSGDFRRVFRELVARNKPNIVLLTETRVGGNRAQNIMNSLGFNSTHKIDLMGFAGGIWLLWDSRDVNLTVRGSTFQELHVLAEVSNTHPCLLSFVYASPIRERRKILWENLSLIANNNHLPWMVCGDFNEVLSQDEKWGIRLASHSRIRDFKGCLDNCSLMDLGFSGCKFTWCNKRPDGQIVFERLDRFLGNAGWVSLFPNAINYHLPQVYSDHNPIMLVSNPRSDQVPDRPFRCEQIWLNHPSFQNLIHNSWTHHNSVTEALNVLKEILKMWNRDAFGNVFHKKNVLIKRLQGISIALSQNPNAGLVNLEGQLDKELRRNPPVLQFPHGSQLKLRLLRSPLALTVSDFKAIIDKVSGKLESWKSRYLSPMGKITMLNSVVNPMVSYYMQCLSFPIGVCDSIDKLNRNFFWNSINGKKKIHLVAWGKIAKPRRLGGLGIHRTHERNLALLAKLYWRVRKDDNSVWAKVGRAALTMKVTKNTVIGRCLRKGEEAARWGLCRVINNGRSTRFWEDNIGQIGRVRNLISGPLNIHDNEITVGDVINQDGSWNWELLSIPIPDEIRLKLQAILIDPSPCEDNISWIGNLNGSFSTKSAYNLICESSLNWDMDSNWNWVWKLGCHQILVNGLPVRGILARRGIKTSPQCPLCNQSVEDPNHLFRLCAASQQVWLRLNPQLAPLPHSDFFINHKIFEQIDFNAANVLSLAKGRAGEFFFMSGKRARDPEASNRVVQVKWTPPPLDWLKLNTDGSCTNSEIGAGGLLRDHSGRWISGFSVFIGIGNALLAELWAVFHGLKLASQCQVKNLVVEAGGS</sequence>
<dbReference type="InterPro" id="IPR044730">
    <property type="entry name" value="RNase_H-like_dom_plant"/>
</dbReference>
<keyword evidence="5" id="KW-0808">Transferase</keyword>
<keyword evidence="1" id="KW-1133">Transmembrane helix</keyword>
<keyword evidence="1" id="KW-0472">Membrane</keyword>
<dbReference type="GO" id="GO:0004523">
    <property type="term" value="F:RNA-DNA hybrid ribonuclease activity"/>
    <property type="evidence" value="ECO:0007669"/>
    <property type="project" value="InterPro"/>
</dbReference>
<accession>A0A834WKQ5</accession>
<dbReference type="Pfam" id="PF13456">
    <property type="entry name" value="RVT_3"/>
    <property type="match status" value="1"/>
</dbReference>
<protein>
    <submittedName>
        <fullName evidence="5">Reverse transcriptase</fullName>
    </submittedName>
</protein>
<dbReference type="InterPro" id="IPR036397">
    <property type="entry name" value="RNaseH_sf"/>
</dbReference>
<dbReference type="Gene3D" id="3.30.420.10">
    <property type="entry name" value="Ribonuclease H-like superfamily/Ribonuclease H"/>
    <property type="match status" value="1"/>
</dbReference>
<dbReference type="Pfam" id="PF03372">
    <property type="entry name" value="Exo_endo_phos"/>
    <property type="match status" value="1"/>
</dbReference>
<dbReference type="CDD" id="cd06222">
    <property type="entry name" value="RNase_H_like"/>
    <property type="match status" value="1"/>
</dbReference>
<evidence type="ECO:0000313" key="6">
    <source>
        <dbReference type="Proteomes" id="UP000634136"/>
    </source>
</evidence>
<keyword evidence="6" id="KW-1185">Reference proteome</keyword>
<dbReference type="PANTHER" id="PTHR35218:SF9">
    <property type="entry name" value="ENDONUCLEASE_EXONUCLEASE_PHOSPHATASE DOMAIN-CONTAINING PROTEIN"/>
    <property type="match status" value="1"/>
</dbReference>
<dbReference type="GO" id="GO:0003964">
    <property type="term" value="F:RNA-directed DNA polymerase activity"/>
    <property type="evidence" value="ECO:0007669"/>
    <property type="project" value="UniProtKB-KW"/>
</dbReference>
<feature type="domain" description="Reverse transcriptase zinc-binding" evidence="4">
    <location>
        <begin position="603"/>
        <end position="682"/>
    </location>
</feature>
<dbReference type="InterPro" id="IPR036691">
    <property type="entry name" value="Endo/exonu/phosph_ase_sf"/>
</dbReference>
<comment type="caution">
    <text evidence="5">The sequence shown here is derived from an EMBL/GenBank/DDBJ whole genome shotgun (WGS) entry which is preliminary data.</text>
</comment>
<organism evidence="5 6">
    <name type="scientific">Senna tora</name>
    <dbReference type="NCBI Taxonomy" id="362788"/>
    <lineage>
        <taxon>Eukaryota</taxon>
        <taxon>Viridiplantae</taxon>
        <taxon>Streptophyta</taxon>
        <taxon>Embryophyta</taxon>
        <taxon>Tracheophyta</taxon>
        <taxon>Spermatophyta</taxon>
        <taxon>Magnoliopsida</taxon>
        <taxon>eudicotyledons</taxon>
        <taxon>Gunneridae</taxon>
        <taxon>Pentapetalae</taxon>
        <taxon>rosids</taxon>
        <taxon>fabids</taxon>
        <taxon>Fabales</taxon>
        <taxon>Fabaceae</taxon>
        <taxon>Caesalpinioideae</taxon>
        <taxon>Cassia clade</taxon>
        <taxon>Senna</taxon>
    </lineage>
</organism>
<evidence type="ECO:0000259" key="3">
    <source>
        <dbReference type="Pfam" id="PF13456"/>
    </source>
</evidence>
<keyword evidence="5" id="KW-0548">Nucleotidyltransferase</keyword>
<name>A0A834WKQ5_9FABA</name>
<dbReference type="SUPFAM" id="SSF53098">
    <property type="entry name" value="Ribonuclease H-like"/>
    <property type="match status" value="1"/>
</dbReference>
<dbReference type="Pfam" id="PF13966">
    <property type="entry name" value="zf-RVT"/>
    <property type="match status" value="1"/>
</dbReference>